<dbReference type="EMBL" id="JAUHHV010000010">
    <property type="protein sequence ID" value="KAK1409639.1"/>
    <property type="molecule type" value="Genomic_DNA"/>
</dbReference>
<feature type="region of interest" description="Disordered" evidence="10">
    <location>
        <begin position="1"/>
        <end position="64"/>
    </location>
</feature>
<evidence type="ECO:0000256" key="2">
    <source>
        <dbReference type="ARBA" id="ARBA00022723"/>
    </source>
</evidence>
<dbReference type="AlphaFoldDB" id="A0AAD8NH56"/>
<dbReference type="Proteomes" id="UP001229421">
    <property type="component" value="Unassembled WGS sequence"/>
</dbReference>
<feature type="compositionally biased region" description="Low complexity" evidence="10">
    <location>
        <begin position="38"/>
        <end position="59"/>
    </location>
</feature>
<evidence type="ECO:0000256" key="6">
    <source>
        <dbReference type="ARBA" id="ARBA00023015"/>
    </source>
</evidence>
<proteinExistence type="predicted"/>
<keyword evidence="3" id="KW-0677">Repeat</keyword>
<dbReference type="PANTHER" id="PTHR26374:SF378">
    <property type="entry name" value="C2H2-TYPE ZINC FINGER FAMILY PROTEIN"/>
    <property type="match status" value="1"/>
</dbReference>
<evidence type="ECO:0000256" key="1">
    <source>
        <dbReference type="ARBA" id="ARBA00004123"/>
    </source>
</evidence>
<feature type="compositionally biased region" description="Basic residues" evidence="10">
    <location>
        <begin position="23"/>
        <end position="32"/>
    </location>
</feature>
<keyword evidence="13" id="KW-1185">Reference proteome</keyword>
<organism evidence="12 13">
    <name type="scientific">Tagetes erecta</name>
    <name type="common">African marigold</name>
    <dbReference type="NCBI Taxonomy" id="13708"/>
    <lineage>
        <taxon>Eukaryota</taxon>
        <taxon>Viridiplantae</taxon>
        <taxon>Streptophyta</taxon>
        <taxon>Embryophyta</taxon>
        <taxon>Tracheophyta</taxon>
        <taxon>Spermatophyta</taxon>
        <taxon>Magnoliopsida</taxon>
        <taxon>eudicotyledons</taxon>
        <taxon>Gunneridae</taxon>
        <taxon>Pentapetalae</taxon>
        <taxon>asterids</taxon>
        <taxon>campanulids</taxon>
        <taxon>Asterales</taxon>
        <taxon>Asteraceae</taxon>
        <taxon>Asteroideae</taxon>
        <taxon>Heliantheae alliance</taxon>
        <taxon>Tageteae</taxon>
        <taxon>Tagetes</taxon>
    </lineage>
</organism>
<evidence type="ECO:0000256" key="10">
    <source>
        <dbReference type="SAM" id="MobiDB-lite"/>
    </source>
</evidence>
<keyword evidence="8" id="KW-0539">Nucleus</keyword>
<keyword evidence="2" id="KW-0479">Metal-binding</keyword>
<evidence type="ECO:0000256" key="7">
    <source>
        <dbReference type="ARBA" id="ARBA00023163"/>
    </source>
</evidence>
<feature type="region of interest" description="Disordered" evidence="10">
    <location>
        <begin position="146"/>
        <end position="169"/>
    </location>
</feature>
<feature type="domain" description="C2H2-type" evidence="11">
    <location>
        <begin position="126"/>
        <end position="153"/>
    </location>
</feature>
<keyword evidence="7" id="KW-0804">Transcription</keyword>
<dbReference type="Pfam" id="PF13912">
    <property type="entry name" value="zf-C2H2_6"/>
    <property type="match status" value="2"/>
</dbReference>
<evidence type="ECO:0000256" key="4">
    <source>
        <dbReference type="ARBA" id="ARBA00022771"/>
    </source>
</evidence>
<reference evidence="12" key="1">
    <citation type="journal article" date="2023" name="bioRxiv">
        <title>Improved chromosome-level genome assembly for marigold (Tagetes erecta).</title>
        <authorList>
            <person name="Jiang F."/>
            <person name="Yuan L."/>
            <person name="Wang S."/>
            <person name="Wang H."/>
            <person name="Xu D."/>
            <person name="Wang A."/>
            <person name="Fan W."/>
        </authorList>
    </citation>
    <scope>NUCLEOTIDE SEQUENCE</scope>
    <source>
        <strain evidence="12">WSJ</strain>
        <tissue evidence="12">Leaf</tissue>
    </source>
</reference>
<dbReference type="PROSITE" id="PS50157">
    <property type="entry name" value="ZINC_FINGER_C2H2_2"/>
    <property type="match status" value="2"/>
</dbReference>
<gene>
    <name evidence="12" type="ORF">QVD17_36168</name>
</gene>
<keyword evidence="6" id="KW-0805">Transcription regulation</keyword>
<keyword evidence="4 9" id="KW-0863">Zinc-finger</keyword>
<dbReference type="InterPro" id="IPR036236">
    <property type="entry name" value="Znf_C2H2_sf"/>
</dbReference>
<evidence type="ECO:0000256" key="8">
    <source>
        <dbReference type="ARBA" id="ARBA00023242"/>
    </source>
</evidence>
<dbReference type="InterPro" id="IPR013087">
    <property type="entry name" value="Znf_C2H2_type"/>
</dbReference>
<comment type="caution">
    <text evidence="12">The sequence shown here is derived from an EMBL/GenBank/DDBJ whole genome shotgun (WGS) entry which is preliminary data.</text>
</comment>
<dbReference type="SMART" id="SM00355">
    <property type="entry name" value="ZnF_C2H2"/>
    <property type="match status" value="2"/>
</dbReference>
<feature type="compositionally biased region" description="Low complexity" evidence="10">
    <location>
        <begin position="10"/>
        <end position="22"/>
    </location>
</feature>
<dbReference type="Gene3D" id="3.30.160.60">
    <property type="entry name" value="Classic Zinc Finger"/>
    <property type="match status" value="1"/>
</dbReference>
<keyword evidence="5" id="KW-0862">Zinc</keyword>
<dbReference type="SUPFAM" id="SSF57667">
    <property type="entry name" value="beta-beta-alpha zinc fingers"/>
    <property type="match status" value="1"/>
</dbReference>
<dbReference type="PROSITE" id="PS00028">
    <property type="entry name" value="ZINC_FINGER_C2H2_1"/>
    <property type="match status" value="2"/>
</dbReference>
<evidence type="ECO:0000259" key="11">
    <source>
        <dbReference type="PROSITE" id="PS50157"/>
    </source>
</evidence>
<protein>
    <recommendedName>
        <fullName evidence="11">C2H2-type domain-containing protein</fullName>
    </recommendedName>
</protein>
<comment type="subcellular location">
    <subcellularLocation>
        <location evidence="1">Nucleus</location>
    </subcellularLocation>
</comment>
<dbReference type="GO" id="GO:0005634">
    <property type="term" value="C:nucleus"/>
    <property type="evidence" value="ECO:0007669"/>
    <property type="project" value="UniProtKB-SubCell"/>
</dbReference>
<evidence type="ECO:0000256" key="5">
    <source>
        <dbReference type="ARBA" id="ARBA00022833"/>
    </source>
</evidence>
<evidence type="ECO:0000313" key="13">
    <source>
        <dbReference type="Proteomes" id="UP001229421"/>
    </source>
</evidence>
<name>A0AAD8NH56_TARER</name>
<evidence type="ECO:0000256" key="3">
    <source>
        <dbReference type="ARBA" id="ARBA00022737"/>
    </source>
</evidence>
<accession>A0AAD8NH56</accession>
<evidence type="ECO:0000256" key="9">
    <source>
        <dbReference type="PROSITE-ProRule" id="PRU00042"/>
    </source>
</evidence>
<evidence type="ECO:0000313" key="12">
    <source>
        <dbReference type="EMBL" id="KAK1409639.1"/>
    </source>
</evidence>
<feature type="domain" description="C2H2-type" evidence="11">
    <location>
        <begin position="201"/>
        <end position="228"/>
    </location>
</feature>
<dbReference type="PANTHER" id="PTHR26374">
    <property type="entry name" value="ZINC FINGER PROTEIN ZAT5"/>
    <property type="match status" value="1"/>
</dbReference>
<sequence>MNPPIPPPQTTTNDNINAPTTITKRKRTKRQRPTSLFPSHSSTSNNPINSSSPSFSNSPATPEDQDTANCLILLSKGHKLSPCSNSNSNNNSNMRHLSGYKFNSKRYIQTSTDTTTTTGLAGVYVYECKTCNRTFSSFQALGGHRASHKKPKVNELDKQSPATAFSDEGDHSPEILQFLELNHHRNYSPGNVKKQSSSKLHECSICGAEFNSGQALGGHMRRHRAVNGNGNVTGVSGINRTVDLIRYGGVTVARDCDDRKLGNGGLCLALDLNLPAPPETAVTVADQGQRRELGFKLTANEKKQQQLSAGPTLVDCYY</sequence>
<dbReference type="GO" id="GO:0008270">
    <property type="term" value="F:zinc ion binding"/>
    <property type="evidence" value="ECO:0007669"/>
    <property type="project" value="UniProtKB-KW"/>
</dbReference>